<dbReference type="Proteomes" id="UP001151760">
    <property type="component" value="Unassembled WGS sequence"/>
</dbReference>
<evidence type="ECO:0000313" key="4">
    <source>
        <dbReference type="Proteomes" id="UP001151760"/>
    </source>
</evidence>
<accession>A0ABQ5ED27</accession>
<feature type="domain" description="Peptidase A3A" evidence="2">
    <location>
        <begin position="255"/>
        <end position="333"/>
    </location>
</feature>
<feature type="coiled-coil region" evidence="1">
    <location>
        <begin position="166"/>
        <end position="211"/>
    </location>
</feature>
<keyword evidence="1" id="KW-0175">Coiled coil</keyword>
<evidence type="ECO:0000259" key="2">
    <source>
        <dbReference type="Pfam" id="PF02160"/>
    </source>
</evidence>
<proteinExistence type="predicted"/>
<reference evidence="3" key="1">
    <citation type="journal article" date="2022" name="Int. J. Mol. Sci.">
        <title>Draft Genome of Tanacetum Coccineum: Genomic Comparison of Closely Related Tanacetum-Family Plants.</title>
        <authorList>
            <person name="Yamashiro T."/>
            <person name="Shiraishi A."/>
            <person name="Nakayama K."/>
            <person name="Satake H."/>
        </authorList>
    </citation>
    <scope>NUCLEOTIDE SEQUENCE</scope>
</reference>
<name>A0ABQ5ED27_9ASTR</name>
<evidence type="ECO:0000256" key="1">
    <source>
        <dbReference type="SAM" id="Coils"/>
    </source>
</evidence>
<evidence type="ECO:0000313" key="3">
    <source>
        <dbReference type="EMBL" id="GJT48752.1"/>
    </source>
</evidence>
<organism evidence="3 4">
    <name type="scientific">Tanacetum coccineum</name>
    <dbReference type="NCBI Taxonomy" id="301880"/>
    <lineage>
        <taxon>Eukaryota</taxon>
        <taxon>Viridiplantae</taxon>
        <taxon>Streptophyta</taxon>
        <taxon>Embryophyta</taxon>
        <taxon>Tracheophyta</taxon>
        <taxon>Spermatophyta</taxon>
        <taxon>Magnoliopsida</taxon>
        <taxon>eudicotyledons</taxon>
        <taxon>Gunneridae</taxon>
        <taxon>Pentapetalae</taxon>
        <taxon>asterids</taxon>
        <taxon>campanulids</taxon>
        <taxon>Asterales</taxon>
        <taxon>Asteraceae</taxon>
        <taxon>Asteroideae</taxon>
        <taxon>Anthemideae</taxon>
        <taxon>Anthemidinae</taxon>
        <taxon>Tanacetum</taxon>
    </lineage>
</organism>
<dbReference type="Pfam" id="PF02160">
    <property type="entry name" value="Peptidase_A3"/>
    <property type="match status" value="1"/>
</dbReference>
<keyword evidence="4" id="KW-1185">Reference proteome</keyword>
<dbReference type="InterPro" id="IPR000588">
    <property type="entry name" value="Pept_A3A"/>
</dbReference>
<sequence>MTLNPSLSSLYFDIKVLQSFMICGSSFIVPSPMTAPKKSTVETAIFIFVGDKTRPLSSQKTTTTTTTTTTLVISSFRSIFNIKAKSFRNYLGKTVNVKRKQPQKSEEEKDFNSNEVKLLKELLKEKTEQVQQMIRDQAKEYYENKAAIQKKEEIWQSKESLLIRDLIDALKIIDQLRIEKERLEEQKDKEIRELKAQLQKKEEEAEVQFSREQFPPLGNTHIARPCIETEVYYSGNATTSLKIRKITNQLYNVKVEFDIPDCTAFGTTAIIDTGASACYINKKVIPKEALEPLTQIVFFNGLNSKQQATHKIKQGYFLIEGNKFKIPLIYAFDMRDNNEIAEIAELEVSEEEFLEINESIYFNQEGSRAFQEQFKPVIDRLKQQGYIGEEPLKHWKKNGELCKLDIINPYITIEDRPLKHVMPAIEDLFRKHVDSLLKIGAIRLSKSRHRTMAMIVNSGTTIDPVTGRELKEKRGWYSTSNP</sequence>
<comment type="caution">
    <text evidence="3">The sequence shown here is derived from an EMBL/GenBank/DDBJ whole genome shotgun (WGS) entry which is preliminary data.</text>
</comment>
<reference evidence="3" key="2">
    <citation type="submission" date="2022-01" db="EMBL/GenBank/DDBJ databases">
        <authorList>
            <person name="Yamashiro T."/>
            <person name="Shiraishi A."/>
            <person name="Satake H."/>
            <person name="Nakayama K."/>
        </authorList>
    </citation>
    <scope>NUCLEOTIDE SEQUENCE</scope>
</reference>
<protein>
    <submittedName>
        <fullName evidence="3">TPA: Orf y</fullName>
    </submittedName>
</protein>
<gene>
    <name evidence="3" type="ORF">Tco_0974909</name>
</gene>
<dbReference type="EMBL" id="BQNB010016179">
    <property type="protein sequence ID" value="GJT48752.1"/>
    <property type="molecule type" value="Genomic_DNA"/>
</dbReference>